<dbReference type="SUPFAM" id="SSF53335">
    <property type="entry name" value="S-adenosyl-L-methionine-dependent methyltransferases"/>
    <property type="match status" value="1"/>
</dbReference>
<evidence type="ECO:0000256" key="3">
    <source>
        <dbReference type="ARBA" id="ARBA00022679"/>
    </source>
</evidence>
<dbReference type="InterPro" id="IPR001678">
    <property type="entry name" value="MeTrfase_RsmB-F_NOP2_dom"/>
</dbReference>
<dbReference type="Gene3D" id="3.40.50.150">
    <property type="entry name" value="Vaccinia Virus protein VP39"/>
    <property type="match status" value="1"/>
</dbReference>
<dbReference type="InterPro" id="IPR029063">
    <property type="entry name" value="SAM-dependent_MTases_sf"/>
</dbReference>
<dbReference type="PROSITE" id="PS51686">
    <property type="entry name" value="SAM_MT_RSMB_NOP"/>
    <property type="match status" value="1"/>
</dbReference>
<accession>A0A9D1GNP3</accession>
<dbReference type="AlphaFoldDB" id="A0A9D1GNP3"/>
<evidence type="ECO:0000256" key="1">
    <source>
        <dbReference type="ARBA" id="ARBA00022490"/>
    </source>
</evidence>
<evidence type="ECO:0000313" key="9">
    <source>
        <dbReference type="Proteomes" id="UP000886881"/>
    </source>
</evidence>
<gene>
    <name evidence="8" type="ORF">IAC35_06820</name>
</gene>
<evidence type="ECO:0000256" key="4">
    <source>
        <dbReference type="ARBA" id="ARBA00022691"/>
    </source>
</evidence>
<keyword evidence="1" id="KW-0963">Cytoplasm</keyword>
<dbReference type="PANTHER" id="PTHR22807">
    <property type="entry name" value="NOP2 YEAST -RELATED NOL1/NOP2/FMU SUN DOMAIN-CONTAINING"/>
    <property type="match status" value="1"/>
</dbReference>
<feature type="non-terminal residue" evidence="8">
    <location>
        <position position="284"/>
    </location>
</feature>
<dbReference type="Pfam" id="PF01189">
    <property type="entry name" value="Methyltr_RsmB-F"/>
    <property type="match status" value="1"/>
</dbReference>
<dbReference type="InterPro" id="IPR049560">
    <property type="entry name" value="MeTrfase_RsmB-F_NOP2_cat"/>
</dbReference>
<dbReference type="InterPro" id="IPR023267">
    <property type="entry name" value="RCMT"/>
</dbReference>
<reference evidence="8" key="2">
    <citation type="journal article" date="2021" name="PeerJ">
        <title>Extensive microbial diversity within the chicken gut microbiome revealed by metagenomics and culture.</title>
        <authorList>
            <person name="Gilroy R."/>
            <person name="Ravi A."/>
            <person name="Getino M."/>
            <person name="Pursley I."/>
            <person name="Horton D.L."/>
            <person name="Alikhan N.F."/>
            <person name="Baker D."/>
            <person name="Gharbi K."/>
            <person name="Hall N."/>
            <person name="Watson M."/>
            <person name="Adriaenssens E.M."/>
            <person name="Foster-Nyarko E."/>
            <person name="Jarju S."/>
            <person name="Secka A."/>
            <person name="Antonio M."/>
            <person name="Oren A."/>
            <person name="Chaudhuri R.R."/>
            <person name="La Ragione R."/>
            <person name="Hildebrand F."/>
            <person name="Pallen M.J."/>
        </authorList>
    </citation>
    <scope>NUCLEOTIDE SEQUENCE</scope>
    <source>
        <strain evidence="8">ChiHecec2B26-709</strain>
    </source>
</reference>
<protein>
    <submittedName>
        <fullName evidence="8">RsmB/NOP family class I SAM-dependent RNA methyltransferase</fullName>
    </submittedName>
</protein>
<dbReference type="GO" id="GO:0008173">
    <property type="term" value="F:RNA methyltransferase activity"/>
    <property type="evidence" value="ECO:0007669"/>
    <property type="project" value="InterPro"/>
</dbReference>
<dbReference type="InterPro" id="IPR031341">
    <property type="entry name" value="Methyltr_RsmF_N"/>
</dbReference>
<feature type="binding site" evidence="6">
    <location>
        <position position="112"/>
    </location>
    <ligand>
        <name>S-adenosyl-L-methionine</name>
        <dbReference type="ChEBI" id="CHEBI:59789"/>
    </ligand>
</feature>
<comment type="similarity">
    <text evidence="6">Belongs to the class I-like SAM-binding methyltransferase superfamily. RsmB/NOP family.</text>
</comment>
<reference evidence="8" key="1">
    <citation type="submission" date="2020-10" db="EMBL/GenBank/DDBJ databases">
        <authorList>
            <person name="Gilroy R."/>
        </authorList>
    </citation>
    <scope>NUCLEOTIDE SEQUENCE</scope>
    <source>
        <strain evidence="8">ChiHecec2B26-709</strain>
    </source>
</reference>
<feature type="active site" description="Nucleophile" evidence="6">
    <location>
        <position position="209"/>
    </location>
</feature>
<evidence type="ECO:0000259" key="7">
    <source>
        <dbReference type="PROSITE" id="PS51686"/>
    </source>
</evidence>
<dbReference type="GO" id="GO:0001510">
    <property type="term" value="P:RNA methylation"/>
    <property type="evidence" value="ECO:0007669"/>
    <property type="project" value="InterPro"/>
</dbReference>
<evidence type="ECO:0000256" key="2">
    <source>
        <dbReference type="ARBA" id="ARBA00022603"/>
    </source>
</evidence>
<name>A0A9D1GNP3_9BACT</name>
<comment type="caution">
    <text evidence="8">The sequence shown here is derived from an EMBL/GenBank/DDBJ whole genome shotgun (WGS) entry which is preliminary data.</text>
</comment>
<organism evidence="8 9">
    <name type="scientific">Candidatus Cryptobacteroides merdipullorum</name>
    <dbReference type="NCBI Taxonomy" id="2840771"/>
    <lineage>
        <taxon>Bacteria</taxon>
        <taxon>Pseudomonadati</taxon>
        <taxon>Bacteroidota</taxon>
        <taxon>Bacteroidia</taxon>
        <taxon>Bacteroidales</taxon>
        <taxon>Candidatus Cryptobacteroides</taxon>
    </lineage>
</organism>
<dbReference type="Pfam" id="PF17125">
    <property type="entry name" value="Methyltr_RsmF_N"/>
    <property type="match status" value="1"/>
</dbReference>
<evidence type="ECO:0000313" key="8">
    <source>
        <dbReference type="EMBL" id="HIT47553.1"/>
    </source>
</evidence>
<dbReference type="Gene3D" id="3.30.70.1170">
    <property type="entry name" value="Sun protein, domain 3"/>
    <property type="match status" value="1"/>
</dbReference>
<keyword evidence="3 6" id="KW-0808">Transferase</keyword>
<dbReference type="GO" id="GO:0003723">
    <property type="term" value="F:RNA binding"/>
    <property type="evidence" value="ECO:0007669"/>
    <property type="project" value="UniProtKB-UniRule"/>
</dbReference>
<feature type="binding site" evidence="6">
    <location>
        <position position="139"/>
    </location>
    <ligand>
        <name>S-adenosyl-L-methionine</name>
        <dbReference type="ChEBI" id="CHEBI:59789"/>
    </ligand>
</feature>
<dbReference type="PANTHER" id="PTHR22807:SF30">
    <property type="entry name" value="28S RRNA (CYTOSINE(4447)-C(5))-METHYLTRANSFERASE-RELATED"/>
    <property type="match status" value="1"/>
</dbReference>
<dbReference type="CDD" id="cd02440">
    <property type="entry name" value="AdoMet_MTases"/>
    <property type="match status" value="1"/>
</dbReference>
<dbReference type="EMBL" id="DVLC01000123">
    <property type="protein sequence ID" value="HIT47553.1"/>
    <property type="molecule type" value="Genomic_DNA"/>
</dbReference>
<dbReference type="Proteomes" id="UP000886881">
    <property type="component" value="Unassembled WGS sequence"/>
</dbReference>
<dbReference type="PRINTS" id="PR02008">
    <property type="entry name" value="RCMTFAMILY"/>
</dbReference>
<evidence type="ECO:0000256" key="6">
    <source>
        <dbReference type="PROSITE-ProRule" id="PRU01023"/>
    </source>
</evidence>
<feature type="binding site" evidence="6">
    <location>
        <position position="156"/>
    </location>
    <ligand>
        <name>S-adenosyl-L-methionine</name>
        <dbReference type="ChEBI" id="CHEBI:59789"/>
    </ligand>
</feature>
<feature type="binding site" evidence="6">
    <location>
        <begin position="84"/>
        <end position="90"/>
    </location>
    <ligand>
        <name>S-adenosyl-L-methionine</name>
        <dbReference type="ChEBI" id="CHEBI:59789"/>
    </ligand>
</feature>
<keyword evidence="5 6" id="KW-0694">RNA-binding</keyword>
<sequence length="284" mass="30750">MIPVSVRLNPFKAQGVDLPILEGSSPVPWSPYGRILTERPVFTLHPLFHAGCYYVQDSSAMFVGHVFRKFLPSLRPGAKVLDLCAAPGGKTTDLAASLRESFGDDYLLVSNEVMKDRVRVLDDNVARWGDPNVAVTSVDPAAFARLGGFFDVIVADVPCSGEGMFRKDAKAEEQWSPELVRMCAARQKRILADVWPALKDGGVLVYSTCTYEEAENDDNLEWAAQELGGRIVPPGDEFPECGVKLTKYGSLLRAGEVPGEGQWVGALIKDGGGPAPVRAGLESL</sequence>
<feature type="domain" description="SAM-dependent MTase RsmB/NOP-type" evidence="7">
    <location>
        <begin position="1"/>
        <end position="270"/>
    </location>
</feature>
<keyword evidence="4 6" id="KW-0949">S-adenosyl-L-methionine</keyword>
<proteinExistence type="inferred from homology"/>
<keyword evidence="2 6" id="KW-0489">Methyltransferase</keyword>
<evidence type="ECO:0000256" key="5">
    <source>
        <dbReference type="ARBA" id="ARBA00022884"/>
    </source>
</evidence>